<dbReference type="FunCoup" id="A0A402CQN0">
    <property type="interactions" value="51"/>
</dbReference>
<dbReference type="PANTHER" id="PTHR30204:SF98">
    <property type="entry name" value="HTH-TYPE TRANSCRIPTIONAL REGULATOR ADHR"/>
    <property type="match status" value="1"/>
</dbReference>
<dbReference type="InterPro" id="IPR047057">
    <property type="entry name" value="MerR_fam"/>
</dbReference>
<organism evidence="1 2">
    <name type="scientific">Capsulimonas corticalis</name>
    <dbReference type="NCBI Taxonomy" id="2219043"/>
    <lineage>
        <taxon>Bacteria</taxon>
        <taxon>Bacillati</taxon>
        <taxon>Armatimonadota</taxon>
        <taxon>Armatimonadia</taxon>
        <taxon>Capsulimonadales</taxon>
        <taxon>Capsulimonadaceae</taxon>
        <taxon>Capsulimonas</taxon>
    </lineage>
</organism>
<dbReference type="InterPro" id="IPR000551">
    <property type="entry name" value="MerR-type_HTH_dom"/>
</dbReference>
<dbReference type="PROSITE" id="PS50937">
    <property type="entry name" value="HTH_MERR_2"/>
    <property type="match status" value="1"/>
</dbReference>
<dbReference type="SMART" id="SM00422">
    <property type="entry name" value="HTH_MERR"/>
    <property type="match status" value="1"/>
</dbReference>
<keyword evidence="2" id="KW-1185">Reference proteome</keyword>
<accession>A0A402CQN0</accession>
<name>A0A402CQN0_9BACT</name>
<dbReference type="EMBL" id="AP025739">
    <property type="protein sequence ID" value="BDI34368.1"/>
    <property type="molecule type" value="Genomic_DNA"/>
</dbReference>
<dbReference type="KEGG" id="ccot:CCAX7_64190"/>
<proteinExistence type="predicted"/>
<dbReference type="SUPFAM" id="SSF46955">
    <property type="entry name" value="Putative DNA-binding domain"/>
    <property type="match status" value="1"/>
</dbReference>
<gene>
    <name evidence="1" type="ORF">CCAX7_64190</name>
</gene>
<protein>
    <submittedName>
        <fullName evidence="1">Uncharacterized protein</fullName>
    </submittedName>
</protein>
<reference evidence="1 2" key="1">
    <citation type="journal article" date="2019" name="Int. J. Syst. Evol. Microbiol.">
        <title>Capsulimonas corticalis gen. nov., sp. nov., an aerobic capsulated bacterium, of a novel bacterial order, Capsulimonadales ord. nov., of the class Armatimonadia of the phylum Armatimonadetes.</title>
        <authorList>
            <person name="Li J."/>
            <person name="Kudo C."/>
            <person name="Tonouchi A."/>
        </authorList>
    </citation>
    <scope>NUCLEOTIDE SEQUENCE [LARGE SCALE GENOMIC DNA]</scope>
    <source>
        <strain evidence="1 2">AX-7</strain>
    </source>
</reference>
<sequence>MKDTAALELPGRYLIAPLEEMTVQQVVDLTGLSEHTLRYYERLGLIHPVRRHHSSGHRRYSQEDVTRLESLACLRATGMPLAEMRQYFEALSQGETAVTQQKALLTQHKTVLQERQRQMLRNLEYLDRKIAYWDAIEAGDEQAACAIAQSLHGWIRADSERDHPPLDAFEDKEIL</sequence>
<dbReference type="CDD" id="cd01109">
    <property type="entry name" value="HTH_YyaN"/>
    <property type="match status" value="1"/>
</dbReference>
<dbReference type="Pfam" id="PF13411">
    <property type="entry name" value="MerR_1"/>
    <property type="match status" value="1"/>
</dbReference>
<dbReference type="Gene3D" id="1.10.1660.10">
    <property type="match status" value="1"/>
</dbReference>
<dbReference type="Proteomes" id="UP000287394">
    <property type="component" value="Chromosome"/>
</dbReference>
<evidence type="ECO:0000313" key="2">
    <source>
        <dbReference type="Proteomes" id="UP000287394"/>
    </source>
</evidence>
<dbReference type="InterPro" id="IPR009061">
    <property type="entry name" value="DNA-bd_dom_put_sf"/>
</dbReference>
<dbReference type="AlphaFoldDB" id="A0A402CQN0"/>
<dbReference type="PANTHER" id="PTHR30204">
    <property type="entry name" value="REDOX-CYCLING DRUG-SENSING TRANSCRIPTIONAL ACTIVATOR SOXR"/>
    <property type="match status" value="1"/>
</dbReference>
<evidence type="ECO:0000313" key="1">
    <source>
        <dbReference type="EMBL" id="BDI34368.1"/>
    </source>
</evidence>
<dbReference type="OrthoDB" id="9811174at2"/>
<dbReference type="RefSeq" id="WP_119319738.1">
    <property type="nucleotide sequence ID" value="NZ_AP025739.1"/>
</dbReference>
<dbReference type="GO" id="GO:0003677">
    <property type="term" value="F:DNA binding"/>
    <property type="evidence" value="ECO:0007669"/>
    <property type="project" value="InterPro"/>
</dbReference>
<dbReference type="GO" id="GO:0003700">
    <property type="term" value="F:DNA-binding transcription factor activity"/>
    <property type="evidence" value="ECO:0007669"/>
    <property type="project" value="InterPro"/>
</dbReference>